<dbReference type="CDD" id="cd00190">
    <property type="entry name" value="Tryp_SPc"/>
    <property type="match status" value="1"/>
</dbReference>
<protein>
    <submittedName>
        <fullName evidence="6">Chymotrypsinogen A-like</fullName>
    </submittedName>
</protein>
<keyword evidence="3" id="KW-0732">Signal</keyword>
<dbReference type="InParanoid" id="A0A6J2XJD7"/>
<dbReference type="PROSITE" id="PS50240">
    <property type="entry name" value="TRYPSIN_DOM"/>
    <property type="match status" value="1"/>
</dbReference>
<comment type="similarity">
    <text evidence="2">Belongs to the peptidase S1 family. CLIP subfamily.</text>
</comment>
<feature type="chain" id="PRO_5027122549" evidence="3">
    <location>
        <begin position="21"/>
        <end position="298"/>
    </location>
</feature>
<keyword evidence="1" id="KW-1015">Disulfide bond</keyword>
<organism evidence="5 6">
    <name type="scientific">Sitophilus oryzae</name>
    <name type="common">Rice weevil</name>
    <name type="synonym">Curculio oryzae</name>
    <dbReference type="NCBI Taxonomy" id="7048"/>
    <lineage>
        <taxon>Eukaryota</taxon>
        <taxon>Metazoa</taxon>
        <taxon>Ecdysozoa</taxon>
        <taxon>Arthropoda</taxon>
        <taxon>Hexapoda</taxon>
        <taxon>Insecta</taxon>
        <taxon>Pterygota</taxon>
        <taxon>Neoptera</taxon>
        <taxon>Endopterygota</taxon>
        <taxon>Coleoptera</taxon>
        <taxon>Polyphaga</taxon>
        <taxon>Cucujiformia</taxon>
        <taxon>Curculionidae</taxon>
        <taxon>Dryophthorinae</taxon>
        <taxon>Sitophilus</taxon>
    </lineage>
</organism>
<dbReference type="Proteomes" id="UP000504635">
    <property type="component" value="Unplaced"/>
</dbReference>
<reference evidence="6" key="1">
    <citation type="submission" date="2025-08" db="UniProtKB">
        <authorList>
            <consortium name="RefSeq"/>
        </authorList>
    </citation>
    <scope>IDENTIFICATION</scope>
    <source>
        <tissue evidence="6">Gonads</tissue>
    </source>
</reference>
<dbReference type="Gene3D" id="2.40.10.10">
    <property type="entry name" value="Trypsin-like serine proteases"/>
    <property type="match status" value="1"/>
</dbReference>
<dbReference type="InterPro" id="IPR043504">
    <property type="entry name" value="Peptidase_S1_PA_chymotrypsin"/>
</dbReference>
<proteinExistence type="inferred from homology"/>
<keyword evidence="5" id="KW-1185">Reference proteome</keyword>
<dbReference type="InterPro" id="IPR051487">
    <property type="entry name" value="Ser/Thr_Proteases_Immune/Dev"/>
</dbReference>
<evidence type="ECO:0000313" key="5">
    <source>
        <dbReference type="Proteomes" id="UP000504635"/>
    </source>
</evidence>
<evidence type="ECO:0000256" key="2">
    <source>
        <dbReference type="ARBA" id="ARBA00024195"/>
    </source>
</evidence>
<feature type="domain" description="Peptidase S1" evidence="4">
    <location>
        <begin position="78"/>
        <end position="282"/>
    </location>
</feature>
<dbReference type="InterPro" id="IPR001254">
    <property type="entry name" value="Trypsin_dom"/>
</dbReference>
<dbReference type="FunFam" id="2.40.10.10:FF:000068">
    <property type="entry name" value="transmembrane protease serine 2"/>
    <property type="match status" value="1"/>
</dbReference>
<dbReference type="GO" id="GO:0004252">
    <property type="term" value="F:serine-type endopeptidase activity"/>
    <property type="evidence" value="ECO:0007669"/>
    <property type="project" value="InterPro"/>
</dbReference>
<dbReference type="RefSeq" id="XP_030751608.1">
    <property type="nucleotide sequence ID" value="XM_030895748.1"/>
</dbReference>
<gene>
    <name evidence="6" type="primary">LOC115879100</name>
</gene>
<dbReference type="PANTHER" id="PTHR24256">
    <property type="entry name" value="TRYPTASE-RELATED"/>
    <property type="match status" value="1"/>
</dbReference>
<evidence type="ECO:0000256" key="3">
    <source>
        <dbReference type="SAM" id="SignalP"/>
    </source>
</evidence>
<sequence length="298" mass="31865">MGTFGCIVWSLVYFLDTTMSQAPPASASRSFHCVNDVSLCKDVVIDPRAGEANTPSTQLKVLTPQTDCPAGFFKCNSVVCGVPSVQPSPANGYVTANSAPWQAYIASDTYGYIGGGVLVNQYNVVTAAHKVSNITNKPPVSIKVSLGMYTTASTQNVQVVQVSQIWQNSGYNAQYLKNDVAILRLATPINFSANIRPICLPTAGKSYVTDSTTNCLVTGWGQTNFNVIDAPTRTLKQAYVPIVSNDKCTASYTQVLGAAYTAAYLDFPGELCAGGQAQIDACTMADLHWFVETVPVLR</sequence>
<evidence type="ECO:0000259" key="4">
    <source>
        <dbReference type="PROSITE" id="PS50240"/>
    </source>
</evidence>
<accession>A0A6J2XJD7</accession>
<dbReference type="GeneID" id="115879100"/>
<name>A0A6J2XJD7_SITOR</name>
<dbReference type="SUPFAM" id="SSF50494">
    <property type="entry name" value="Trypsin-like serine proteases"/>
    <property type="match status" value="1"/>
</dbReference>
<dbReference type="SMART" id="SM00020">
    <property type="entry name" value="Tryp_SPc"/>
    <property type="match status" value="1"/>
</dbReference>
<dbReference type="GO" id="GO:0006508">
    <property type="term" value="P:proteolysis"/>
    <property type="evidence" value="ECO:0007669"/>
    <property type="project" value="InterPro"/>
</dbReference>
<evidence type="ECO:0000256" key="1">
    <source>
        <dbReference type="ARBA" id="ARBA00023157"/>
    </source>
</evidence>
<dbReference type="OrthoDB" id="6656697at2759"/>
<dbReference type="AlphaFoldDB" id="A0A6J2XJD7"/>
<dbReference type="KEGG" id="soy:115879100"/>
<dbReference type="Pfam" id="PF00089">
    <property type="entry name" value="Trypsin"/>
    <property type="match status" value="1"/>
</dbReference>
<evidence type="ECO:0000313" key="6">
    <source>
        <dbReference type="RefSeq" id="XP_030751608.1"/>
    </source>
</evidence>
<feature type="signal peptide" evidence="3">
    <location>
        <begin position="1"/>
        <end position="20"/>
    </location>
</feature>
<dbReference type="InterPro" id="IPR009003">
    <property type="entry name" value="Peptidase_S1_PA"/>
</dbReference>